<proteinExistence type="predicted"/>
<name>K9XVB0_STAC7</name>
<dbReference type="InterPro" id="IPR035940">
    <property type="entry name" value="CAP_sf"/>
</dbReference>
<dbReference type="PATRIC" id="fig|111780.3.peg.3085"/>
<dbReference type="CDD" id="cd05379">
    <property type="entry name" value="CAP_bacterial"/>
    <property type="match status" value="1"/>
</dbReference>
<keyword evidence="3" id="KW-1185">Reference proteome</keyword>
<dbReference type="PANTHER" id="PTHR31157">
    <property type="entry name" value="SCP DOMAIN-CONTAINING PROTEIN"/>
    <property type="match status" value="1"/>
</dbReference>
<dbReference type="Pfam" id="PF00188">
    <property type="entry name" value="CAP"/>
    <property type="match status" value="1"/>
</dbReference>
<dbReference type="STRING" id="111780.Sta7437_2969"/>
<dbReference type="EMBL" id="CP003653">
    <property type="protein sequence ID" value="AFZ36488.1"/>
    <property type="molecule type" value="Genomic_DNA"/>
</dbReference>
<organism evidence="2 3">
    <name type="scientific">Stanieria cyanosphaera (strain ATCC 29371 / PCC 7437)</name>
    <dbReference type="NCBI Taxonomy" id="111780"/>
    <lineage>
        <taxon>Bacteria</taxon>
        <taxon>Bacillati</taxon>
        <taxon>Cyanobacteriota</taxon>
        <taxon>Cyanophyceae</taxon>
        <taxon>Pleurocapsales</taxon>
        <taxon>Dermocarpellaceae</taxon>
        <taxon>Stanieria</taxon>
    </lineage>
</organism>
<dbReference type="Gene3D" id="3.40.33.10">
    <property type="entry name" value="CAP"/>
    <property type="match status" value="1"/>
</dbReference>
<evidence type="ECO:0000313" key="2">
    <source>
        <dbReference type="EMBL" id="AFZ36488.1"/>
    </source>
</evidence>
<reference evidence="3" key="1">
    <citation type="journal article" date="2013" name="Proc. Natl. Acad. Sci. U.S.A.">
        <title>Improving the coverage of the cyanobacterial phylum using diversity-driven genome sequencing.</title>
        <authorList>
            <person name="Shih P.M."/>
            <person name="Wu D."/>
            <person name="Latifi A."/>
            <person name="Axen S.D."/>
            <person name="Fewer D.P."/>
            <person name="Talla E."/>
            <person name="Calteau A."/>
            <person name="Cai F."/>
            <person name="Tandeau de Marsac N."/>
            <person name="Rippka R."/>
            <person name="Herdman M."/>
            <person name="Sivonen K."/>
            <person name="Coursin T."/>
            <person name="Laurent T."/>
            <person name="Goodwin L."/>
            <person name="Nolan M."/>
            <person name="Davenport K.W."/>
            <person name="Han C.S."/>
            <person name="Rubin E.M."/>
            <person name="Eisen J.A."/>
            <person name="Woyke T."/>
            <person name="Gugger M."/>
            <person name="Kerfeld C.A."/>
        </authorList>
    </citation>
    <scope>NUCLEOTIDE SEQUENCE [LARGE SCALE GENOMIC DNA]</scope>
    <source>
        <strain evidence="3">ATCC 29371 / PCC 7437</strain>
    </source>
</reference>
<dbReference type="SUPFAM" id="SSF55797">
    <property type="entry name" value="PR-1-like"/>
    <property type="match status" value="1"/>
</dbReference>
<dbReference type="Proteomes" id="UP000010473">
    <property type="component" value="Chromosome"/>
</dbReference>
<evidence type="ECO:0000259" key="1">
    <source>
        <dbReference type="Pfam" id="PF00188"/>
    </source>
</evidence>
<dbReference type="AlphaFoldDB" id="K9XVB0"/>
<feature type="domain" description="SCP" evidence="1">
    <location>
        <begin position="90"/>
        <end position="204"/>
    </location>
</feature>
<dbReference type="HOGENOM" id="CLU_048111_4_1_3"/>
<dbReference type="KEGG" id="scs:Sta7437_2969"/>
<dbReference type="PANTHER" id="PTHR31157:SF1">
    <property type="entry name" value="SCP DOMAIN-CONTAINING PROTEIN"/>
    <property type="match status" value="1"/>
</dbReference>
<protein>
    <submittedName>
        <fullName evidence="2">SCP-like extracellular</fullName>
    </submittedName>
</protein>
<dbReference type="OrthoDB" id="68195at2"/>
<dbReference type="InterPro" id="IPR014044">
    <property type="entry name" value="CAP_dom"/>
</dbReference>
<dbReference type="eggNOG" id="COG2340">
    <property type="taxonomic scope" value="Bacteria"/>
</dbReference>
<evidence type="ECO:0000313" key="3">
    <source>
        <dbReference type="Proteomes" id="UP000010473"/>
    </source>
</evidence>
<sequence length="208" mass="24024">MLNKNLIKQQVKSRKNYKFCRNFIICGFLVSNCLVSQATDIKSLSQSRRYSALKRQSLLRLRQENLIFFESIKLAQNDYVSELEQSVHQQINQYRQSINLPPLQLNSLISEQARMHSQDMAEGKVPLSHEGFEQRAKAIENSIDYSRVAENVAYNQGYSDPVTQAVQGWIDSPGHRQNIEGNYNLTGIGVVKNDRGEYYFTQIFVLQR</sequence>
<accession>K9XVB0</accession>
<gene>
    <name evidence="2" type="ordered locus">Sta7437_2969</name>
</gene>